<dbReference type="STRING" id="1169540.A0A0G4EUJ8"/>
<reference evidence="2 3" key="1">
    <citation type="submission" date="2014-11" db="EMBL/GenBank/DDBJ databases">
        <authorList>
            <person name="Zhu J."/>
            <person name="Qi W."/>
            <person name="Song R."/>
        </authorList>
    </citation>
    <scope>NUCLEOTIDE SEQUENCE [LARGE SCALE GENOMIC DNA]</scope>
</reference>
<dbReference type="InterPro" id="IPR013216">
    <property type="entry name" value="Methyltransf_11"/>
</dbReference>
<dbReference type="GO" id="GO:0008757">
    <property type="term" value="F:S-adenosylmethionine-dependent methyltransferase activity"/>
    <property type="evidence" value="ECO:0007669"/>
    <property type="project" value="InterPro"/>
</dbReference>
<keyword evidence="3" id="KW-1185">Reference proteome</keyword>
<dbReference type="Gene3D" id="3.40.50.150">
    <property type="entry name" value="Vaccinia Virus protein VP39"/>
    <property type="match status" value="1"/>
</dbReference>
<name>A0A0G4EUJ8_VITBC</name>
<evidence type="ECO:0000313" key="3">
    <source>
        <dbReference type="Proteomes" id="UP000041254"/>
    </source>
</evidence>
<dbReference type="EMBL" id="CDMY01000318">
    <property type="protein sequence ID" value="CEM02108.1"/>
    <property type="molecule type" value="Genomic_DNA"/>
</dbReference>
<dbReference type="PANTHER" id="PTHR43861">
    <property type="entry name" value="TRANS-ACONITATE 2-METHYLTRANSFERASE-RELATED"/>
    <property type="match status" value="1"/>
</dbReference>
<dbReference type="CDD" id="cd02440">
    <property type="entry name" value="AdoMet_MTases"/>
    <property type="match status" value="1"/>
</dbReference>
<feature type="domain" description="Methyltransferase type 11" evidence="1">
    <location>
        <begin position="45"/>
        <end position="139"/>
    </location>
</feature>
<proteinExistence type="predicted"/>
<protein>
    <recommendedName>
        <fullName evidence="1">Methyltransferase type 11 domain-containing protein</fullName>
    </recommendedName>
</protein>
<dbReference type="InParanoid" id="A0A0G4EUJ8"/>
<dbReference type="PhylomeDB" id="A0A0G4EUJ8"/>
<dbReference type="OMA" id="PLDPWYF"/>
<dbReference type="PANTHER" id="PTHR43861:SF1">
    <property type="entry name" value="TRANS-ACONITATE 2-METHYLTRANSFERASE"/>
    <property type="match status" value="1"/>
</dbReference>
<dbReference type="InterPro" id="IPR029063">
    <property type="entry name" value="SAM-dependent_MTases_sf"/>
</dbReference>
<dbReference type="SUPFAM" id="SSF53335">
    <property type="entry name" value="S-adenosyl-L-methionine-dependent methyltransferases"/>
    <property type="match status" value="1"/>
</dbReference>
<dbReference type="Proteomes" id="UP000041254">
    <property type="component" value="Unassembled WGS sequence"/>
</dbReference>
<evidence type="ECO:0000259" key="1">
    <source>
        <dbReference type="Pfam" id="PF08241"/>
    </source>
</evidence>
<dbReference type="Pfam" id="PF08241">
    <property type="entry name" value="Methyltransf_11"/>
    <property type="match status" value="1"/>
</dbReference>
<dbReference type="AlphaFoldDB" id="A0A0G4EUJ8"/>
<dbReference type="OrthoDB" id="6329284at2759"/>
<gene>
    <name evidence="2" type="ORF">Vbra_8271</name>
</gene>
<evidence type="ECO:0000313" key="2">
    <source>
        <dbReference type="EMBL" id="CEM02108.1"/>
    </source>
</evidence>
<accession>A0A0G4EUJ8</accession>
<sequence>MPSDFTGERSNEWSSLQYQTHAGFVPKLGAPLLNDLSPQKGERILDLGCGDGVLTLQLQSSGASVTAVDASEPMIHAARDNGITDAHVIDGHRLDEKMPEWEGAFDAVFSNAALHWMKSDPAKVVRNVRGLLKKGGRFVAEFGGYGNIQCIVDALKEALAARGHSDFDSRHPWFFPTAEEYTALLEANGFEVRSCVLIDRPTPLPTDVAGWLTTFGDSFFEGISGDEREAMQQDAQERAKGRLYRPVRDDVFGRWEGELTGDEKGNVWLADYVRCRVHAVAITA</sequence>
<organism evidence="2 3">
    <name type="scientific">Vitrella brassicaformis (strain CCMP3155)</name>
    <dbReference type="NCBI Taxonomy" id="1169540"/>
    <lineage>
        <taxon>Eukaryota</taxon>
        <taxon>Sar</taxon>
        <taxon>Alveolata</taxon>
        <taxon>Colpodellida</taxon>
        <taxon>Vitrellaceae</taxon>
        <taxon>Vitrella</taxon>
    </lineage>
</organism>
<dbReference type="VEuPathDB" id="CryptoDB:Vbra_8271"/>